<name>A0A099KZ72_COLPS</name>
<dbReference type="InterPro" id="IPR005119">
    <property type="entry name" value="LysR_subst-bd"/>
</dbReference>
<dbReference type="InterPro" id="IPR000847">
    <property type="entry name" value="LysR_HTH_N"/>
</dbReference>
<reference evidence="6 7" key="1">
    <citation type="submission" date="2014-08" db="EMBL/GenBank/DDBJ databases">
        <title>Genomic and Phenotypic Diversity of Colwellia psychrerythraea strains from Disparate Marine Basins.</title>
        <authorList>
            <person name="Techtmann S.M."/>
            <person name="Stelling S.C."/>
            <person name="Utturkar S.M."/>
            <person name="Alshibli N."/>
            <person name="Harris A."/>
            <person name="Brown S.D."/>
            <person name="Hazen T.C."/>
        </authorList>
    </citation>
    <scope>NUCLEOTIDE SEQUENCE [LARGE SCALE GENOMIC DNA]</scope>
    <source>
        <strain evidence="6 7">GAB14E</strain>
    </source>
</reference>
<keyword evidence="4" id="KW-0804">Transcription</keyword>
<evidence type="ECO:0000256" key="3">
    <source>
        <dbReference type="ARBA" id="ARBA00023125"/>
    </source>
</evidence>
<dbReference type="InterPro" id="IPR036388">
    <property type="entry name" value="WH-like_DNA-bd_sf"/>
</dbReference>
<evidence type="ECO:0000256" key="4">
    <source>
        <dbReference type="ARBA" id="ARBA00023163"/>
    </source>
</evidence>
<accession>A0A099KZ72</accession>
<dbReference type="Gene3D" id="1.10.10.10">
    <property type="entry name" value="Winged helix-like DNA-binding domain superfamily/Winged helix DNA-binding domain"/>
    <property type="match status" value="1"/>
</dbReference>
<dbReference type="Proteomes" id="UP000029868">
    <property type="component" value="Unassembled WGS sequence"/>
</dbReference>
<dbReference type="GO" id="GO:0003677">
    <property type="term" value="F:DNA binding"/>
    <property type="evidence" value="ECO:0007669"/>
    <property type="project" value="UniProtKB-KW"/>
</dbReference>
<protein>
    <submittedName>
        <fullName evidence="6">Transcriptional regulator, LysR family</fullName>
    </submittedName>
</protein>
<dbReference type="PANTHER" id="PTHR30118">
    <property type="entry name" value="HTH-TYPE TRANSCRIPTIONAL REGULATOR LEUO-RELATED"/>
    <property type="match status" value="1"/>
</dbReference>
<dbReference type="AlphaFoldDB" id="A0A099KZ72"/>
<dbReference type="InterPro" id="IPR036390">
    <property type="entry name" value="WH_DNA-bd_sf"/>
</dbReference>
<dbReference type="Pfam" id="PF00126">
    <property type="entry name" value="HTH_1"/>
    <property type="match status" value="1"/>
</dbReference>
<feature type="domain" description="HTH lysR-type" evidence="5">
    <location>
        <begin position="1"/>
        <end position="59"/>
    </location>
</feature>
<dbReference type="InterPro" id="IPR050389">
    <property type="entry name" value="LysR-type_TF"/>
</dbReference>
<comment type="similarity">
    <text evidence="1">Belongs to the LysR transcriptional regulatory family.</text>
</comment>
<dbReference type="PATRIC" id="fig|28229.3.peg.1425"/>
<comment type="caution">
    <text evidence="6">The sequence shown here is derived from an EMBL/GenBank/DDBJ whole genome shotgun (WGS) entry which is preliminary data.</text>
</comment>
<evidence type="ECO:0000256" key="2">
    <source>
        <dbReference type="ARBA" id="ARBA00023015"/>
    </source>
</evidence>
<keyword evidence="2" id="KW-0805">Transcription regulation</keyword>
<dbReference type="Pfam" id="PF03466">
    <property type="entry name" value="LysR_substrate"/>
    <property type="match status" value="1"/>
</dbReference>
<dbReference type="InterPro" id="IPR037402">
    <property type="entry name" value="YidZ_PBP2"/>
</dbReference>
<evidence type="ECO:0000313" key="7">
    <source>
        <dbReference type="Proteomes" id="UP000029868"/>
    </source>
</evidence>
<evidence type="ECO:0000256" key="1">
    <source>
        <dbReference type="ARBA" id="ARBA00009437"/>
    </source>
</evidence>
<sequence length="309" mass="35223">MNNYKLLPALLSLLHTRNLTESAKALNVTQSAMSKTLTQIRDAFHDPILVREANYFVLTQRGEALKKQLPSLIQALDNLYLPKELEIASCQRRFTLASSDYVSQFILPDICAQMVKSAPQVSIEYQLWQKNWLHELSQRPVDLVSTIADAIPENLYGKKMAEDHLVMVMRKSHPKASGSFSISDYINAQHIVISGGGDKDSPIKEALSALNKERKVFASVPFFTSAIELLLQTDTILTTPLHIAADFSQLHDLEIKPLPLDIKPHQYYILWHAKNNLDPEHKWFRELCYQLFKAHLNKTISYGMKLLKK</sequence>
<dbReference type="RefSeq" id="WP_033081516.1">
    <property type="nucleotide sequence ID" value="NZ_JQEC01000014.1"/>
</dbReference>
<organism evidence="6 7">
    <name type="scientific">Colwellia psychrerythraea</name>
    <name type="common">Vibrio psychroerythus</name>
    <dbReference type="NCBI Taxonomy" id="28229"/>
    <lineage>
        <taxon>Bacteria</taxon>
        <taxon>Pseudomonadati</taxon>
        <taxon>Pseudomonadota</taxon>
        <taxon>Gammaproteobacteria</taxon>
        <taxon>Alteromonadales</taxon>
        <taxon>Colwelliaceae</taxon>
        <taxon>Colwellia</taxon>
    </lineage>
</organism>
<evidence type="ECO:0000313" key="6">
    <source>
        <dbReference type="EMBL" id="KGJ95906.1"/>
    </source>
</evidence>
<evidence type="ECO:0000259" key="5">
    <source>
        <dbReference type="PROSITE" id="PS50931"/>
    </source>
</evidence>
<gene>
    <name evidence="6" type="ORF">GAB14E_1818</name>
</gene>
<dbReference type="PROSITE" id="PS50931">
    <property type="entry name" value="HTH_LYSR"/>
    <property type="match status" value="1"/>
</dbReference>
<dbReference type="SUPFAM" id="SSF46785">
    <property type="entry name" value="Winged helix' DNA-binding domain"/>
    <property type="match status" value="1"/>
</dbReference>
<dbReference type="OrthoDB" id="8839911at2"/>
<keyword evidence="3" id="KW-0238">DNA-binding</keyword>
<dbReference type="CDD" id="cd08417">
    <property type="entry name" value="PBP2_Nitroaromatics_like"/>
    <property type="match status" value="1"/>
</dbReference>
<dbReference type="EMBL" id="JQEC01000014">
    <property type="protein sequence ID" value="KGJ95906.1"/>
    <property type="molecule type" value="Genomic_DNA"/>
</dbReference>
<dbReference type="Gene3D" id="3.40.190.10">
    <property type="entry name" value="Periplasmic binding protein-like II"/>
    <property type="match status" value="2"/>
</dbReference>
<dbReference type="SUPFAM" id="SSF53850">
    <property type="entry name" value="Periplasmic binding protein-like II"/>
    <property type="match status" value="1"/>
</dbReference>
<dbReference type="PANTHER" id="PTHR30118:SF15">
    <property type="entry name" value="TRANSCRIPTIONAL REGULATORY PROTEIN"/>
    <property type="match status" value="1"/>
</dbReference>
<proteinExistence type="inferred from homology"/>
<dbReference type="GO" id="GO:0003700">
    <property type="term" value="F:DNA-binding transcription factor activity"/>
    <property type="evidence" value="ECO:0007669"/>
    <property type="project" value="InterPro"/>
</dbReference>